<organism evidence="8 9">
    <name type="scientific">Brassica carinata</name>
    <name type="common">Ethiopian mustard</name>
    <name type="synonym">Abyssinian cabbage</name>
    <dbReference type="NCBI Taxonomy" id="52824"/>
    <lineage>
        <taxon>Eukaryota</taxon>
        <taxon>Viridiplantae</taxon>
        <taxon>Streptophyta</taxon>
        <taxon>Embryophyta</taxon>
        <taxon>Tracheophyta</taxon>
        <taxon>Spermatophyta</taxon>
        <taxon>Magnoliopsida</taxon>
        <taxon>eudicotyledons</taxon>
        <taxon>Gunneridae</taxon>
        <taxon>Pentapetalae</taxon>
        <taxon>rosids</taxon>
        <taxon>malvids</taxon>
        <taxon>Brassicales</taxon>
        <taxon>Brassicaceae</taxon>
        <taxon>Brassiceae</taxon>
        <taxon>Brassica</taxon>
    </lineage>
</organism>
<accession>A0A8X7NZF0</accession>
<dbReference type="PRINTS" id="PR00783">
    <property type="entry name" value="MINTRINSICP"/>
</dbReference>
<protein>
    <recommendedName>
        <fullName evidence="10">Aquaporin</fullName>
    </recommendedName>
</protein>
<keyword evidence="5" id="KW-0813">Transport</keyword>
<dbReference type="SUPFAM" id="SSF81338">
    <property type="entry name" value="Aquaporin-like"/>
    <property type="match status" value="1"/>
</dbReference>
<evidence type="ECO:0000256" key="1">
    <source>
        <dbReference type="ARBA" id="ARBA00004141"/>
    </source>
</evidence>
<dbReference type="InterPro" id="IPR023271">
    <property type="entry name" value="Aquaporin-like"/>
</dbReference>
<comment type="subcellular location">
    <subcellularLocation>
        <location evidence="1">Membrane</location>
        <topology evidence="1">Multi-pass membrane protein</topology>
    </subcellularLocation>
</comment>
<dbReference type="OrthoDB" id="3222at2759"/>
<evidence type="ECO:0000256" key="5">
    <source>
        <dbReference type="RuleBase" id="RU000477"/>
    </source>
</evidence>
<dbReference type="Proteomes" id="UP000886595">
    <property type="component" value="Unassembled WGS sequence"/>
</dbReference>
<comment type="caution">
    <text evidence="8">The sequence shown here is derived from an EMBL/GenBank/DDBJ whole genome shotgun (WGS) entry which is preliminary data.</text>
</comment>
<name>A0A8X7NZF0_BRACI</name>
<evidence type="ECO:0000313" key="9">
    <source>
        <dbReference type="Proteomes" id="UP000886595"/>
    </source>
</evidence>
<feature type="transmembrane region" description="Helical" evidence="7">
    <location>
        <begin position="37"/>
        <end position="60"/>
    </location>
</feature>
<keyword evidence="4 7" id="KW-0472">Membrane</keyword>
<dbReference type="AlphaFoldDB" id="A0A8X7NZF0"/>
<dbReference type="PANTHER" id="PTHR45687">
    <property type="entry name" value="AQUAPORIN OR AQUAGLYCEROPORIN RELATED"/>
    <property type="match status" value="1"/>
</dbReference>
<keyword evidence="2 5" id="KW-0812">Transmembrane</keyword>
<gene>
    <name evidence="8" type="ORF">Bca52824_090375</name>
</gene>
<dbReference type="EMBL" id="JAAMPC010001253">
    <property type="protein sequence ID" value="KAG2241088.1"/>
    <property type="molecule type" value="Genomic_DNA"/>
</dbReference>
<proteinExistence type="inferred from homology"/>
<dbReference type="Gene3D" id="1.20.1080.10">
    <property type="entry name" value="Glycerol uptake facilitator protein"/>
    <property type="match status" value="1"/>
</dbReference>
<feature type="transmembrane region" description="Helical" evidence="7">
    <location>
        <begin position="72"/>
        <end position="95"/>
    </location>
</feature>
<dbReference type="Pfam" id="PF00230">
    <property type="entry name" value="MIP"/>
    <property type="match status" value="1"/>
</dbReference>
<evidence type="ECO:0000256" key="7">
    <source>
        <dbReference type="SAM" id="Phobius"/>
    </source>
</evidence>
<reference evidence="8 9" key="1">
    <citation type="submission" date="2020-02" db="EMBL/GenBank/DDBJ databases">
        <authorList>
            <person name="Ma Q."/>
            <person name="Huang Y."/>
            <person name="Song X."/>
            <person name="Pei D."/>
        </authorList>
    </citation>
    <scope>NUCLEOTIDE SEQUENCE [LARGE SCALE GENOMIC DNA]</scope>
    <source>
        <strain evidence="8">Sxm20200214</strain>
        <tissue evidence="8">Leaf</tissue>
    </source>
</reference>
<keyword evidence="3 7" id="KW-1133">Transmembrane helix</keyword>
<dbReference type="InterPro" id="IPR000425">
    <property type="entry name" value="MIP"/>
</dbReference>
<evidence type="ECO:0000256" key="3">
    <source>
        <dbReference type="ARBA" id="ARBA00022989"/>
    </source>
</evidence>
<evidence type="ECO:0000256" key="4">
    <source>
        <dbReference type="ARBA" id="ARBA00023136"/>
    </source>
</evidence>
<dbReference type="GO" id="GO:0015267">
    <property type="term" value="F:channel activity"/>
    <property type="evidence" value="ECO:0007669"/>
    <property type="project" value="InterPro"/>
</dbReference>
<evidence type="ECO:0008006" key="10">
    <source>
        <dbReference type="Google" id="ProtNLM"/>
    </source>
</evidence>
<feature type="compositionally biased region" description="Basic and acidic residues" evidence="6">
    <location>
        <begin position="1"/>
        <end position="19"/>
    </location>
</feature>
<keyword evidence="9" id="KW-1185">Reference proteome</keyword>
<comment type="similarity">
    <text evidence="5">Belongs to the MIP/aquaporin (TC 1.A.8) family.</text>
</comment>
<evidence type="ECO:0000256" key="6">
    <source>
        <dbReference type="SAM" id="MobiDB-lite"/>
    </source>
</evidence>
<dbReference type="GO" id="GO:0016020">
    <property type="term" value="C:membrane"/>
    <property type="evidence" value="ECO:0007669"/>
    <property type="project" value="UniProtKB-SubCell"/>
</dbReference>
<dbReference type="InterPro" id="IPR034294">
    <property type="entry name" value="Aquaporin_transptr"/>
</dbReference>
<sequence length="108" mass="11660">MSKEVSEEGQTHSHGKDYVDPPPAPLLDLGELKSWSFYRALIAEFIATLLFLYVTVATVIGHKKQTGPCDGVGLLGIAWAFGGMIFVLVYCTAGISGKCLKTLPFTSH</sequence>
<feature type="region of interest" description="Disordered" evidence="6">
    <location>
        <begin position="1"/>
        <end position="23"/>
    </location>
</feature>
<evidence type="ECO:0000313" key="8">
    <source>
        <dbReference type="EMBL" id="KAG2241088.1"/>
    </source>
</evidence>
<evidence type="ECO:0000256" key="2">
    <source>
        <dbReference type="ARBA" id="ARBA00022692"/>
    </source>
</evidence>